<dbReference type="HAMAP" id="MF_01916">
    <property type="entry name" value="Cardiolipin_synth_Cls"/>
    <property type="match status" value="1"/>
</dbReference>
<protein>
    <recommendedName>
        <fullName evidence="12 13">Cardiolipin synthase</fullName>
        <shortName evidence="12">CL synthase</shortName>
        <ecNumber evidence="12 13">2.7.8.-</ecNumber>
    </recommendedName>
</protein>
<feature type="transmembrane region" description="Helical" evidence="12">
    <location>
        <begin position="6"/>
        <end position="22"/>
    </location>
</feature>
<evidence type="ECO:0000256" key="9">
    <source>
        <dbReference type="ARBA" id="ARBA00023136"/>
    </source>
</evidence>
<dbReference type="InterPro" id="IPR022924">
    <property type="entry name" value="Cardiolipin_synthase"/>
</dbReference>
<name>A0A940SRS9_9ENTE</name>
<evidence type="ECO:0000256" key="8">
    <source>
        <dbReference type="ARBA" id="ARBA00023098"/>
    </source>
</evidence>
<dbReference type="GO" id="GO:0008808">
    <property type="term" value="F:cardiolipin synthase activity"/>
    <property type="evidence" value="ECO:0007669"/>
    <property type="project" value="UniProtKB-UniRule"/>
</dbReference>
<keyword evidence="16" id="KW-1185">Reference proteome</keyword>
<evidence type="ECO:0000259" key="14">
    <source>
        <dbReference type="PROSITE" id="PS50035"/>
    </source>
</evidence>
<keyword evidence="9 12" id="KW-0472">Membrane</keyword>
<feature type="active site" evidence="12">
    <location>
        <position position="390"/>
    </location>
</feature>
<comment type="similarity">
    <text evidence="12">Belongs to the phospholipase D family. Cardiolipin synthase subfamily.</text>
</comment>
<evidence type="ECO:0000256" key="7">
    <source>
        <dbReference type="ARBA" id="ARBA00022989"/>
    </source>
</evidence>
<evidence type="ECO:0000256" key="5">
    <source>
        <dbReference type="ARBA" id="ARBA00022692"/>
    </source>
</evidence>
<keyword evidence="4 12" id="KW-0808">Transferase</keyword>
<evidence type="ECO:0000256" key="11">
    <source>
        <dbReference type="ARBA" id="ARBA00023264"/>
    </source>
</evidence>
<feature type="active site" evidence="12">
    <location>
        <position position="397"/>
    </location>
</feature>
<dbReference type="AlphaFoldDB" id="A0A940SRS9"/>
<keyword evidence="11 12" id="KW-1208">Phospholipid metabolism</keyword>
<feature type="active site" evidence="12">
    <location>
        <position position="215"/>
    </location>
</feature>
<dbReference type="PANTHER" id="PTHR21248">
    <property type="entry name" value="CARDIOLIPIN SYNTHASE"/>
    <property type="match status" value="1"/>
</dbReference>
<keyword evidence="7 12" id="KW-1133">Transmembrane helix</keyword>
<evidence type="ECO:0000256" key="13">
    <source>
        <dbReference type="NCBIfam" id="TIGR04265"/>
    </source>
</evidence>
<dbReference type="Pfam" id="PF13396">
    <property type="entry name" value="PLDc_N"/>
    <property type="match status" value="1"/>
</dbReference>
<feature type="transmembrane region" description="Helical" evidence="12">
    <location>
        <begin position="29"/>
        <end position="51"/>
    </location>
</feature>
<evidence type="ECO:0000256" key="12">
    <source>
        <dbReference type="HAMAP-Rule" id="MF_01916"/>
    </source>
</evidence>
<comment type="catalytic activity">
    <reaction evidence="12">
        <text>2 a 1,2-diacyl-sn-glycero-3-phospho-(1'-sn-glycerol) = a cardiolipin + glycerol</text>
        <dbReference type="Rhea" id="RHEA:31451"/>
        <dbReference type="ChEBI" id="CHEBI:17754"/>
        <dbReference type="ChEBI" id="CHEBI:62237"/>
        <dbReference type="ChEBI" id="CHEBI:64716"/>
    </reaction>
</comment>
<dbReference type="Proteomes" id="UP000674938">
    <property type="component" value="Unassembled WGS sequence"/>
</dbReference>
<feature type="active site" evidence="12">
    <location>
        <position position="392"/>
    </location>
</feature>
<evidence type="ECO:0000256" key="4">
    <source>
        <dbReference type="ARBA" id="ARBA00022679"/>
    </source>
</evidence>
<feature type="domain" description="PLD phosphodiesterase" evidence="14">
    <location>
        <begin position="385"/>
        <end position="412"/>
    </location>
</feature>
<evidence type="ECO:0000256" key="1">
    <source>
        <dbReference type="ARBA" id="ARBA00004651"/>
    </source>
</evidence>
<evidence type="ECO:0000313" key="15">
    <source>
        <dbReference type="EMBL" id="MBP1041172.1"/>
    </source>
</evidence>
<dbReference type="EC" id="2.7.8.-" evidence="12 13"/>
<evidence type="ECO:0000256" key="6">
    <source>
        <dbReference type="ARBA" id="ARBA00022737"/>
    </source>
</evidence>
<keyword evidence="6" id="KW-0677">Repeat</keyword>
<comment type="function">
    <text evidence="12">Catalyzes the reversible phosphatidyl group transfer from one phosphatidylglycerol molecule to another to form cardiolipin (CL) (diphosphatidylglycerol) and glycerol.</text>
</comment>
<dbReference type="CDD" id="cd09110">
    <property type="entry name" value="PLDc_CLS_1"/>
    <property type="match status" value="1"/>
</dbReference>
<dbReference type="InterPro" id="IPR030874">
    <property type="entry name" value="Cardiolipin_synth_Firmi"/>
</dbReference>
<organism evidence="15 16">
    <name type="scientific">Vagococcus allomyrinae</name>
    <dbReference type="NCBI Taxonomy" id="2794353"/>
    <lineage>
        <taxon>Bacteria</taxon>
        <taxon>Bacillati</taxon>
        <taxon>Bacillota</taxon>
        <taxon>Bacilli</taxon>
        <taxon>Lactobacillales</taxon>
        <taxon>Enterococcaceae</taxon>
        <taxon>Vagococcus</taxon>
    </lineage>
</organism>
<keyword evidence="10 12" id="KW-0594">Phospholipid biosynthesis</keyword>
<comment type="subcellular location">
    <subcellularLocation>
        <location evidence="1 12">Cell membrane</location>
        <topology evidence="1 12">Multi-pass membrane protein</topology>
    </subcellularLocation>
</comment>
<dbReference type="Pfam" id="PF13091">
    <property type="entry name" value="PLDc_2"/>
    <property type="match status" value="2"/>
</dbReference>
<proteinExistence type="inferred from homology"/>
<dbReference type="InterPro" id="IPR025202">
    <property type="entry name" value="PLD-like_dom"/>
</dbReference>
<dbReference type="PANTHER" id="PTHR21248:SF22">
    <property type="entry name" value="PHOSPHOLIPASE D"/>
    <property type="match status" value="1"/>
</dbReference>
<evidence type="ECO:0000256" key="2">
    <source>
        <dbReference type="ARBA" id="ARBA00022475"/>
    </source>
</evidence>
<evidence type="ECO:0000256" key="10">
    <source>
        <dbReference type="ARBA" id="ARBA00023209"/>
    </source>
</evidence>
<dbReference type="PROSITE" id="PS50035">
    <property type="entry name" value="PLD"/>
    <property type="match status" value="2"/>
</dbReference>
<dbReference type="CDD" id="cd09112">
    <property type="entry name" value="PLDc_CLS_2"/>
    <property type="match status" value="1"/>
</dbReference>
<feature type="active site" evidence="12">
    <location>
        <position position="220"/>
    </location>
</feature>
<accession>A0A940SRS9</accession>
<evidence type="ECO:0000256" key="3">
    <source>
        <dbReference type="ARBA" id="ARBA00022516"/>
    </source>
</evidence>
<evidence type="ECO:0000313" key="16">
    <source>
        <dbReference type="Proteomes" id="UP000674938"/>
    </source>
</evidence>
<dbReference type="SUPFAM" id="SSF56024">
    <property type="entry name" value="Phospholipase D/nuclease"/>
    <property type="match status" value="2"/>
</dbReference>
<keyword evidence="8 12" id="KW-0443">Lipid metabolism</keyword>
<dbReference type="EMBL" id="JAEEGA010000005">
    <property type="protein sequence ID" value="MBP1041172.1"/>
    <property type="molecule type" value="Genomic_DNA"/>
</dbReference>
<dbReference type="SMART" id="SM00155">
    <property type="entry name" value="PLDc"/>
    <property type="match status" value="2"/>
</dbReference>
<dbReference type="GO" id="GO:0032049">
    <property type="term" value="P:cardiolipin biosynthetic process"/>
    <property type="evidence" value="ECO:0007669"/>
    <property type="project" value="UniProtKB-UniRule"/>
</dbReference>
<dbReference type="GO" id="GO:0005886">
    <property type="term" value="C:plasma membrane"/>
    <property type="evidence" value="ECO:0007669"/>
    <property type="project" value="UniProtKB-SubCell"/>
</dbReference>
<feature type="active site" evidence="12">
    <location>
        <position position="213"/>
    </location>
</feature>
<dbReference type="InterPro" id="IPR027379">
    <property type="entry name" value="CLS_N"/>
</dbReference>
<keyword evidence="5 12" id="KW-0812">Transmembrane</keyword>
<comment type="caution">
    <text evidence="15">The sequence shown here is derived from an EMBL/GenBank/DDBJ whole genome shotgun (WGS) entry which is preliminary data.</text>
</comment>
<dbReference type="Gene3D" id="3.30.870.10">
    <property type="entry name" value="Endonuclease Chain A"/>
    <property type="match status" value="2"/>
</dbReference>
<dbReference type="InterPro" id="IPR001736">
    <property type="entry name" value="PLipase_D/transphosphatidylase"/>
</dbReference>
<reference evidence="15" key="1">
    <citation type="submission" date="2020-12" db="EMBL/GenBank/DDBJ databases">
        <title>Vagococcus allomyrinae sp. nov. and Enterococcus lavae sp. nov., isolated from the larvae of Allomyrina dichotoma.</title>
        <authorList>
            <person name="Lee S.D."/>
        </authorList>
    </citation>
    <scope>NUCLEOTIDE SEQUENCE</scope>
    <source>
        <strain evidence="15">BWB3-3</strain>
    </source>
</reference>
<feature type="domain" description="PLD phosphodiesterase" evidence="14">
    <location>
        <begin position="208"/>
        <end position="235"/>
    </location>
</feature>
<keyword evidence="3 12" id="KW-0444">Lipid biosynthesis</keyword>
<sequence>MSVYLVLLYGVSLICSLYLIMYRDRSTFITLFWLLVLFSMPLIGIVLFLFFGKGIDRKKHQINRDRTIRHFSDLPVQDGVEETAAKLIDQSLSATNMLANLTKDPWSYFNDVELLTDGKKKFAVLKEDLRQAEQTIYIEYYAFITDNIGKKIVKILTEKANEGVEVFLLYDKLGSKGTEATYFHPLIEAGGKVTSFVTSQKLATPFGANYHDHHKIVVIDGSIGFIGGFNVADQYLNKTKKFGYWRDTHVRILGPVANVLQRQFLINWNLSVPEKNRLSYKPVQFSEKMGDATIQIVSSNPIESNQEIKLTFIKLITSAKKRIWIQTPYFIPDDSVMDALKIAKKSGVDVKIMIPDKPDHPFVYRATEYYSQLMMRAGVDVYLYTGGFLHSKILVMDDSVSVVGSANQDIRSYKLNFEASAVIINKRLNEQISCAFKGDIEKSKKLTEKTIAETGLWTVFKQKLFRLLSPIM</sequence>
<dbReference type="NCBIfam" id="TIGR04265">
    <property type="entry name" value="bac_cardiolipin"/>
    <property type="match status" value="1"/>
</dbReference>
<gene>
    <name evidence="15" type="primary">cls</name>
    <name evidence="15" type="ORF">I6N95_09160</name>
</gene>
<dbReference type="RefSeq" id="WP_209526859.1">
    <property type="nucleotide sequence ID" value="NZ_JAEEGA010000005.1"/>
</dbReference>
<keyword evidence="2 12" id="KW-1003">Cell membrane</keyword>